<sequence>MTDMKLESYKAPKGEENAGLKRWERQKTGYEIFMQEEGIPVFRGIGVRDTRELELGDWPRRGARGQFLYLDGLEGSKGMYVMEIPPAKSTEPEKHLYHEFFIVVEGRGTVEIWSDEKTGYRHNFEWQPGSMFRIPPNVNYRLINSTNKRALFIAANNAPGMFNMFRDREFIFNNDHPFPQFFGGKGFYDANEQLVATPYNKRAAIRANFFPDIINCELPLDNQRAPGYRRITPMWHGFENEQTGFVAQYPIGRYSMAHYHESGAVLVCLDGEGYTYNWPREYGFTPWKDGNEDQVRIIEYVNGGLVAAAPGGGQWFHQHFGVGSKPLRLCNFWGGPNAVPNEYLNRETGVSALATTREGGQSIDYRDEDPFVREEFERRLAEAGVASTMPPEIYTHGAPQADPNAS</sequence>
<dbReference type="Proteomes" id="UP000239504">
    <property type="component" value="Unassembled WGS sequence"/>
</dbReference>
<dbReference type="EMBL" id="PJCH01000006">
    <property type="protein sequence ID" value="PQA87608.1"/>
    <property type="molecule type" value="Genomic_DNA"/>
</dbReference>
<name>A0A2S7K591_9PROT</name>
<dbReference type="InterPro" id="IPR013096">
    <property type="entry name" value="Cupin_2"/>
</dbReference>
<comment type="caution">
    <text evidence="3">The sequence shown here is derived from an EMBL/GenBank/DDBJ whole genome shotgun (WGS) entry which is preliminary data.</text>
</comment>
<keyword evidence="4" id="KW-1185">Reference proteome</keyword>
<protein>
    <submittedName>
        <fullName evidence="3">Cupin</fullName>
    </submittedName>
</protein>
<dbReference type="SUPFAM" id="SSF51182">
    <property type="entry name" value="RmlC-like cupins"/>
    <property type="match status" value="1"/>
</dbReference>
<dbReference type="InterPro" id="IPR014710">
    <property type="entry name" value="RmlC-like_jellyroll"/>
</dbReference>
<dbReference type="AlphaFoldDB" id="A0A2S7K591"/>
<organism evidence="3 4">
    <name type="scientific">Hyphococcus luteus</name>
    <dbReference type="NCBI Taxonomy" id="2058213"/>
    <lineage>
        <taxon>Bacteria</taxon>
        <taxon>Pseudomonadati</taxon>
        <taxon>Pseudomonadota</taxon>
        <taxon>Alphaproteobacteria</taxon>
        <taxon>Parvularculales</taxon>
        <taxon>Parvularculaceae</taxon>
        <taxon>Hyphococcus</taxon>
    </lineage>
</organism>
<dbReference type="RefSeq" id="WP_104830146.1">
    <property type="nucleotide sequence ID" value="NZ_PJCH01000006.1"/>
</dbReference>
<proteinExistence type="predicted"/>
<dbReference type="OrthoDB" id="7797852at2"/>
<gene>
    <name evidence="3" type="ORF">CW354_11040</name>
</gene>
<reference evidence="3 4" key="1">
    <citation type="submission" date="2017-12" db="EMBL/GenBank/DDBJ databases">
        <authorList>
            <person name="Hurst M.R.H."/>
        </authorList>
    </citation>
    <scope>NUCLEOTIDE SEQUENCE [LARGE SCALE GENOMIC DNA]</scope>
    <source>
        <strain evidence="3 4">SY-3-19</strain>
    </source>
</reference>
<evidence type="ECO:0000256" key="1">
    <source>
        <dbReference type="SAM" id="MobiDB-lite"/>
    </source>
</evidence>
<evidence type="ECO:0000313" key="4">
    <source>
        <dbReference type="Proteomes" id="UP000239504"/>
    </source>
</evidence>
<dbReference type="InterPro" id="IPR011051">
    <property type="entry name" value="RmlC_Cupin_sf"/>
</dbReference>
<feature type="region of interest" description="Disordered" evidence="1">
    <location>
        <begin position="387"/>
        <end position="406"/>
    </location>
</feature>
<accession>A0A2S7K591</accession>
<evidence type="ECO:0000313" key="3">
    <source>
        <dbReference type="EMBL" id="PQA87608.1"/>
    </source>
</evidence>
<feature type="domain" description="Cupin type-2" evidence="2">
    <location>
        <begin position="81"/>
        <end position="153"/>
    </location>
</feature>
<evidence type="ECO:0000259" key="2">
    <source>
        <dbReference type="Pfam" id="PF07883"/>
    </source>
</evidence>
<dbReference type="Pfam" id="PF07883">
    <property type="entry name" value="Cupin_2"/>
    <property type="match status" value="1"/>
</dbReference>
<dbReference type="Gene3D" id="2.60.120.10">
    <property type="entry name" value="Jelly Rolls"/>
    <property type="match status" value="1"/>
</dbReference>